<feature type="transmembrane region" description="Helical" evidence="13">
    <location>
        <begin position="43"/>
        <end position="61"/>
    </location>
</feature>
<evidence type="ECO:0000256" key="4">
    <source>
        <dbReference type="ARBA" id="ARBA00022679"/>
    </source>
</evidence>
<keyword evidence="7 13" id="KW-1133">Transmembrane helix</keyword>
<feature type="transmembrane region" description="Helical" evidence="13">
    <location>
        <begin position="73"/>
        <end position="91"/>
    </location>
</feature>
<evidence type="ECO:0000259" key="14">
    <source>
        <dbReference type="PROSITE" id="PS50035"/>
    </source>
</evidence>
<evidence type="ECO:0000256" key="9">
    <source>
        <dbReference type="ARBA" id="ARBA00023136"/>
    </source>
</evidence>
<keyword evidence="5 13" id="KW-0812">Transmembrane</keyword>
<evidence type="ECO:0000256" key="11">
    <source>
        <dbReference type="ARBA" id="ARBA00023264"/>
    </source>
</evidence>
<evidence type="ECO:0000256" key="1">
    <source>
        <dbReference type="ARBA" id="ARBA00004651"/>
    </source>
</evidence>
<dbReference type="Pfam" id="PF13091">
    <property type="entry name" value="PLDc_2"/>
    <property type="match status" value="2"/>
</dbReference>
<feature type="transmembrane region" description="Helical" evidence="13">
    <location>
        <begin position="7"/>
        <end position="31"/>
    </location>
</feature>
<keyword evidence="8" id="KW-0443">Lipid metabolism</keyword>
<evidence type="ECO:0000256" key="10">
    <source>
        <dbReference type="ARBA" id="ARBA00023209"/>
    </source>
</evidence>
<sequence length="511" mass="59857">MKHILRIILYLFNVFIKIIIFFVSLALQIYVLWLSIYSVPHYYPLYIATVAISIIPITYVFNSSNNSSYKMSWIILILVLPIVGMIMYLFFGQGRSFSKKRALKLKEYVTPYVQKNDTLLYIRHNTDKKIANLLHATSKLPFYIDDQVTFLNDGAIWFEKMMEDIQKAKKYVFLEYFIFSDGETLERLSSLLIQKAQEGVQIKIILDDIGSKKGLKQKTIDRLKEHPNLKVYSFNPMGMFFSLNLNFRNHRKMTIIDGKIAYCGGTNIADEYVHKKDRFGFWRDNACRYAGSAVNSFVFTFCIDWFMSAKEKLNMEEYFYDHPQIPSSKESYICPFSDGPGDDDNPGYTLFQSMIENAKYSIYISTPYFIIDREFIGSLENAAKSGIDVRLLIPHIPDKKIPYIMTYYHVGRLIKSGVKVYRYTPGFTHAKNIIIDDKYTFNGTFNLDYRSLFLHFECGAFHINKDLAKEMKDDFHQALKQSRQVSYQEWKKRPVYYRIIEFLGSLFAPLL</sequence>
<evidence type="ECO:0000256" key="6">
    <source>
        <dbReference type="ARBA" id="ARBA00022737"/>
    </source>
</evidence>
<keyword evidence="2" id="KW-1003">Cell membrane</keyword>
<dbReference type="CDD" id="cd09110">
    <property type="entry name" value="PLDc_CLS_1"/>
    <property type="match status" value="1"/>
</dbReference>
<evidence type="ECO:0000256" key="13">
    <source>
        <dbReference type="SAM" id="Phobius"/>
    </source>
</evidence>
<comment type="caution">
    <text evidence="15">The sequence shown here is derived from an EMBL/GenBank/DDBJ whole genome shotgun (WGS) entry which is preliminary data.</text>
</comment>
<feature type="domain" description="PLD phosphodiesterase" evidence="14">
    <location>
        <begin position="424"/>
        <end position="451"/>
    </location>
</feature>
<dbReference type="AlphaFoldDB" id="A0A9D1K9J4"/>
<reference evidence="15" key="1">
    <citation type="submission" date="2020-10" db="EMBL/GenBank/DDBJ databases">
        <authorList>
            <person name="Gilroy R."/>
        </authorList>
    </citation>
    <scope>NUCLEOTIDE SEQUENCE</scope>
    <source>
        <strain evidence="15">14508</strain>
    </source>
</reference>
<dbReference type="PROSITE" id="PS50035">
    <property type="entry name" value="PLD"/>
    <property type="match status" value="2"/>
</dbReference>
<keyword evidence="10" id="KW-0594">Phospholipid biosynthesis</keyword>
<organism evidence="15 16">
    <name type="scientific">Candidatus Caccosoma faecigallinarum</name>
    <dbReference type="NCBI Taxonomy" id="2840720"/>
    <lineage>
        <taxon>Bacteria</taxon>
        <taxon>Bacillati</taxon>
        <taxon>Bacillota</taxon>
        <taxon>Bacillota incertae sedis</taxon>
        <taxon>Candidatus Caccosoma</taxon>
    </lineage>
</organism>
<keyword evidence="6" id="KW-0677">Repeat</keyword>
<accession>A0A9D1K9J4</accession>
<evidence type="ECO:0000256" key="7">
    <source>
        <dbReference type="ARBA" id="ARBA00022989"/>
    </source>
</evidence>
<evidence type="ECO:0000256" key="2">
    <source>
        <dbReference type="ARBA" id="ARBA00022475"/>
    </source>
</evidence>
<evidence type="ECO:0000313" key="16">
    <source>
        <dbReference type="Proteomes" id="UP000886893"/>
    </source>
</evidence>
<gene>
    <name evidence="15" type="primary">cls</name>
    <name evidence="15" type="ORF">IAD04_02710</name>
</gene>
<dbReference type="GO" id="GO:0032049">
    <property type="term" value="P:cardiolipin biosynthetic process"/>
    <property type="evidence" value="ECO:0007669"/>
    <property type="project" value="UniProtKB-UniRule"/>
</dbReference>
<evidence type="ECO:0000313" key="15">
    <source>
        <dbReference type="EMBL" id="HIT17277.1"/>
    </source>
</evidence>
<keyword evidence="9 13" id="KW-0472">Membrane</keyword>
<dbReference type="InterPro" id="IPR001736">
    <property type="entry name" value="PLipase_D/transphosphatidylase"/>
</dbReference>
<dbReference type="NCBIfam" id="TIGR04265">
    <property type="entry name" value="bac_cardiolipin"/>
    <property type="match status" value="1"/>
</dbReference>
<dbReference type="GO" id="GO:0008808">
    <property type="term" value="F:cardiolipin synthase activity"/>
    <property type="evidence" value="ECO:0007669"/>
    <property type="project" value="UniProtKB-UniRule"/>
</dbReference>
<dbReference type="GO" id="GO:0005886">
    <property type="term" value="C:plasma membrane"/>
    <property type="evidence" value="ECO:0007669"/>
    <property type="project" value="UniProtKB-SubCell"/>
</dbReference>
<proteinExistence type="predicted"/>
<name>A0A9D1K9J4_9FIRM</name>
<dbReference type="EMBL" id="DVKI01000084">
    <property type="protein sequence ID" value="HIT17277.1"/>
    <property type="molecule type" value="Genomic_DNA"/>
</dbReference>
<evidence type="ECO:0000256" key="8">
    <source>
        <dbReference type="ARBA" id="ARBA00023098"/>
    </source>
</evidence>
<comment type="subcellular location">
    <subcellularLocation>
        <location evidence="1">Cell membrane</location>
        <topology evidence="1">Multi-pass membrane protein</topology>
    </subcellularLocation>
</comment>
<protein>
    <recommendedName>
        <fullName evidence="12">Cardiolipin synthase</fullName>
        <ecNumber evidence="12">2.7.8.-</ecNumber>
    </recommendedName>
</protein>
<evidence type="ECO:0000256" key="3">
    <source>
        <dbReference type="ARBA" id="ARBA00022516"/>
    </source>
</evidence>
<dbReference type="InterPro" id="IPR022924">
    <property type="entry name" value="Cardiolipin_synthase"/>
</dbReference>
<keyword evidence="3" id="KW-0444">Lipid biosynthesis</keyword>
<dbReference type="Gene3D" id="3.30.870.10">
    <property type="entry name" value="Endonuclease Chain A"/>
    <property type="match status" value="2"/>
</dbReference>
<dbReference type="SUPFAM" id="SSF56024">
    <property type="entry name" value="Phospholipase D/nuclease"/>
    <property type="match status" value="2"/>
</dbReference>
<dbReference type="InterPro" id="IPR027379">
    <property type="entry name" value="CLS_N"/>
</dbReference>
<dbReference type="InterPro" id="IPR025202">
    <property type="entry name" value="PLD-like_dom"/>
</dbReference>
<evidence type="ECO:0000256" key="12">
    <source>
        <dbReference type="NCBIfam" id="TIGR04265"/>
    </source>
</evidence>
<dbReference type="PANTHER" id="PTHR21248:SF22">
    <property type="entry name" value="PHOSPHOLIPASE D"/>
    <property type="match status" value="1"/>
</dbReference>
<dbReference type="Proteomes" id="UP000886893">
    <property type="component" value="Unassembled WGS sequence"/>
</dbReference>
<dbReference type="Pfam" id="PF13396">
    <property type="entry name" value="PLDc_N"/>
    <property type="match status" value="1"/>
</dbReference>
<keyword evidence="4" id="KW-0808">Transferase</keyword>
<dbReference type="PANTHER" id="PTHR21248">
    <property type="entry name" value="CARDIOLIPIN SYNTHASE"/>
    <property type="match status" value="1"/>
</dbReference>
<dbReference type="SMART" id="SM00155">
    <property type="entry name" value="PLDc"/>
    <property type="match status" value="2"/>
</dbReference>
<evidence type="ECO:0000256" key="5">
    <source>
        <dbReference type="ARBA" id="ARBA00022692"/>
    </source>
</evidence>
<keyword evidence="11" id="KW-1208">Phospholipid metabolism</keyword>
<dbReference type="EC" id="2.7.8.-" evidence="12"/>
<feature type="domain" description="PLD phosphodiesterase" evidence="14">
    <location>
        <begin position="245"/>
        <end position="272"/>
    </location>
</feature>
<reference evidence="15" key="2">
    <citation type="journal article" date="2021" name="PeerJ">
        <title>Extensive microbial diversity within the chicken gut microbiome revealed by metagenomics and culture.</title>
        <authorList>
            <person name="Gilroy R."/>
            <person name="Ravi A."/>
            <person name="Getino M."/>
            <person name="Pursley I."/>
            <person name="Horton D.L."/>
            <person name="Alikhan N.F."/>
            <person name="Baker D."/>
            <person name="Gharbi K."/>
            <person name="Hall N."/>
            <person name="Watson M."/>
            <person name="Adriaenssens E.M."/>
            <person name="Foster-Nyarko E."/>
            <person name="Jarju S."/>
            <person name="Secka A."/>
            <person name="Antonio M."/>
            <person name="Oren A."/>
            <person name="Chaudhuri R.R."/>
            <person name="La Ragione R."/>
            <person name="Hildebrand F."/>
            <person name="Pallen M.J."/>
        </authorList>
    </citation>
    <scope>NUCLEOTIDE SEQUENCE</scope>
    <source>
        <strain evidence="15">14508</strain>
    </source>
</reference>